<gene>
    <name evidence="2" type="ORF">B0I32_13580</name>
</gene>
<feature type="region of interest" description="Disordered" evidence="1">
    <location>
        <begin position="67"/>
        <end position="236"/>
    </location>
</feature>
<feature type="compositionally biased region" description="Pro residues" evidence="1">
    <location>
        <begin position="98"/>
        <end position="113"/>
    </location>
</feature>
<dbReference type="SUPFAM" id="SSF109854">
    <property type="entry name" value="DinB/YfiT-like putative metalloenzymes"/>
    <property type="match status" value="1"/>
</dbReference>
<reference evidence="2 3" key="1">
    <citation type="submission" date="2018-03" db="EMBL/GenBank/DDBJ databases">
        <title>Genomic Encyclopedia of Type Strains, Phase III (KMG-III): the genomes of soil and plant-associated and newly described type strains.</title>
        <authorList>
            <person name="Whitman W."/>
        </authorList>
    </citation>
    <scope>NUCLEOTIDE SEQUENCE [LARGE SCALE GENOMIC DNA]</scope>
    <source>
        <strain evidence="2 3">CGMCC 4.7104</strain>
    </source>
</reference>
<dbReference type="EMBL" id="PVNG01000035">
    <property type="protein sequence ID" value="PRX51724.1"/>
    <property type="molecule type" value="Genomic_DNA"/>
</dbReference>
<evidence type="ECO:0000313" key="2">
    <source>
        <dbReference type="EMBL" id="PRX51724.1"/>
    </source>
</evidence>
<feature type="compositionally biased region" description="Low complexity" evidence="1">
    <location>
        <begin position="180"/>
        <end position="197"/>
    </location>
</feature>
<protein>
    <submittedName>
        <fullName evidence="2">Uncharacterized protein</fullName>
    </submittedName>
</protein>
<feature type="compositionally biased region" description="Low complexity" evidence="1">
    <location>
        <begin position="209"/>
        <end position="220"/>
    </location>
</feature>
<dbReference type="Proteomes" id="UP000238312">
    <property type="component" value="Unassembled WGS sequence"/>
</dbReference>
<name>A0A2T0M4E7_9ACTN</name>
<evidence type="ECO:0000313" key="3">
    <source>
        <dbReference type="Proteomes" id="UP000238312"/>
    </source>
</evidence>
<accession>A0A2T0M4E7</accession>
<organism evidence="2 3">
    <name type="scientific">Nonomuraea fuscirosea</name>
    <dbReference type="NCBI Taxonomy" id="1291556"/>
    <lineage>
        <taxon>Bacteria</taxon>
        <taxon>Bacillati</taxon>
        <taxon>Actinomycetota</taxon>
        <taxon>Actinomycetes</taxon>
        <taxon>Streptosporangiales</taxon>
        <taxon>Streptosporangiaceae</taxon>
        <taxon>Nonomuraea</taxon>
    </lineage>
</organism>
<sequence>MDEHGRALAAGVALLERAIDYTLGSLRAVTPSALCRATPCAGWNLQRLLDHMTDSLQTLNQAATGPIPLFPIPTDPSHLYPPQQPLEGSIATHGRLTGPPPGPLSPGSLPPGLPSSGPLSPGSLSPGSLSPGSLSPGSLSPGLSSPELSSSGPSSLGLPSSGLPSSESRSSGPPSPGPLSPGTLSRGSPSSGALSPRLPSPRPLPPGSSSPGSSSFGSSSPGPPSLGPSSLGPSSFGLPSPAPTWVGNPALLVRDGATEVLGRWAAMAGDDLVPVGDRHLTSPMVAAIGAIELTAHGWDVARACGEHHPIPPLLAEELLDLARLFVTAQDRPGRFAPPVAVPAHAPPQDHLLAHLGRHPNWAAHN</sequence>
<comment type="caution">
    <text evidence="2">The sequence shown here is derived from an EMBL/GenBank/DDBJ whole genome shotgun (WGS) entry which is preliminary data.</text>
</comment>
<evidence type="ECO:0000256" key="1">
    <source>
        <dbReference type="SAM" id="MobiDB-lite"/>
    </source>
</evidence>
<dbReference type="InterPro" id="IPR034660">
    <property type="entry name" value="DinB/YfiT-like"/>
</dbReference>
<proteinExistence type="predicted"/>
<feature type="compositionally biased region" description="Low complexity" evidence="1">
    <location>
        <begin position="114"/>
        <end position="172"/>
    </location>
</feature>
<dbReference type="AlphaFoldDB" id="A0A2T0M4E7"/>
<feature type="compositionally biased region" description="Pro residues" evidence="1">
    <location>
        <begin position="198"/>
        <end position="208"/>
    </location>
</feature>
<keyword evidence="3" id="KW-1185">Reference proteome</keyword>
<feature type="compositionally biased region" description="Low complexity" evidence="1">
    <location>
        <begin position="227"/>
        <end position="236"/>
    </location>
</feature>